<dbReference type="OrthoDB" id="1123084at2"/>
<dbReference type="RefSeq" id="WP_159798325.1">
    <property type="nucleotide sequence ID" value="NZ_WTYM01000062.1"/>
</dbReference>
<proteinExistence type="inferred from homology"/>
<keyword evidence="2" id="KW-0805">Transcription regulation</keyword>
<dbReference type="EMBL" id="WTYM01000062">
    <property type="protein sequence ID" value="MXO61333.1"/>
    <property type="molecule type" value="Genomic_DNA"/>
</dbReference>
<dbReference type="InterPro" id="IPR050807">
    <property type="entry name" value="TransReg_Diox_bact_type"/>
</dbReference>
<feature type="domain" description="HTH cro/C1-type" evidence="5">
    <location>
        <begin position="12"/>
        <end position="66"/>
    </location>
</feature>
<dbReference type="InterPro" id="IPR001387">
    <property type="entry name" value="Cro/C1-type_HTH"/>
</dbReference>
<evidence type="ECO:0000256" key="3">
    <source>
        <dbReference type="ARBA" id="ARBA00023125"/>
    </source>
</evidence>
<dbReference type="PANTHER" id="PTHR46797">
    <property type="entry name" value="HTH-TYPE TRANSCRIPTIONAL REGULATOR"/>
    <property type="match status" value="1"/>
</dbReference>
<dbReference type="GO" id="GO:0005829">
    <property type="term" value="C:cytosol"/>
    <property type="evidence" value="ECO:0007669"/>
    <property type="project" value="TreeGrafter"/>
</dbReference>
<reference evidence="6 7" key="1">
    <citation type="submission" date="2019-12" db="EMBL/GenBank/DDBJ databases">
        <title>Genomic-based taxomic classification of the family Erythrobacteraceae.</title>
        <authorList>
            <person name="Xu L."/>
        </authorList>
    </citation>
    <scope>NUCLEOTIDE SEQUENCE [LARGE SCALE GENOMIC DNA]</scope>
    <source>
        <strain evidence="6 7">MCCC 1K01500</strain>
    </source>
</reference>
<dbReference type="SUPFAM" id="SSF47413">
    <property type="entry name" value="lambda repressor-like DNA-binding domains"/>
    <property type="match status" value="1"/>
</dbReference>
<dbReference type="CDD" id="cd00093">
    <property type="entry name" value="HTH_XRE"/>
    <property type="match status" value="1"/>
</dbReference>
<keyword evidence="3" id="KW-0238">DNA-binding</keyword>
<dbReference type="GO" id="GO:0003677">
    <property type="term" value="F:DNA binding"/>
    <property type="evidence" value="ECO:0007669"/>
    <property type="project" value="UniProtKB-KW"/>
</dbReference>
<protein>
    <submittedName>
        <fullName evidence="6">ImmA/IrrE family metallo-endopeptidase</fullName>
    </submittedName>
</protein>
<keyword evidence="4" id="KW-0804">Transcription</keyword>
<comment type="caution">
    <text evidence="6">The sequence shown here is derived from an EMBL/GenBank/DDBJ whole genome shotgun (WGS) entry which is preliminary data.</text>
</comment>
<dbReference type="SMART" id="SM00530">
    <property type="entry name" value="HTH_XRE"/>
    <property type="match status" value="1"/>
</dbReference>
<evidence type="ECO:0000259" key="5">
    <source>
        <dbReference type="PROSITE" id="PS50943"/>
    </source>
</evidence>
<dbReference type="PROSITE" id="PS50943">
    <property type="entry name" value="HTH_CROC1"/>
    <property type="match status" value="1"/>
</dbReference>
<dbReference type="PANTHER" id="PTHR46797:SF23">
    <property type="entry name" value="HTH-TYPE TRANSCRIPTIONAL REGULATOR SUTR"/>
    <property type="match status" value="1"/>
</dbReference>
<dbReference type="InterPro" id="IPR010982">
    <property type="entry name" value="Lambda_DNA-bd_dom_sf"/>
</dbReference>
<dbReference type="Pfam" id="PF01381">
    <property type="entry name" value="HTH_3"/>
    <property type="match status" value="1"/>
</dbReference>
<evidence type="ECO:0000256" key="4">
    <source>
        <dbReference type="ARBA" id="ARBA00023163"/>
    </source>
</evidence>
<dbReference type="Pfam" id="PF09856">
    <property type="entry name" value="ScfRs"/>
    <property type="match status" value="1"/>
</dbReference>
<dbReference type="GO" id="GO:0003700">
    <property type="term" value="F:DNA-binding transcription factor activity"/>
    <property type="evidence" value="ECO:0007669"/>
    <property type="project" value="TreeGrafter"/>
</dbReference>
<gene>
    <name evidence="6" type="ORF">GRI89_17455</name>
</gene>
<dbReference type="PIRSF" id="PIRSF019251">
    <property type="entry name" value="Rv0465c"/>
    <property type="match status" value="1"/>
</dbReference>
<evidence type="ECO:0000313" key="7">
    <source>
        <dbReference type="Proteomes" id="UP000433652"/>
    </source>
</evidence>
<dbReference type="AlphaFoldDB" id="A0A6I4SZN6"/>
<dbReference type="InterPro" id="IPR010359">
    <property type="entry name" value="IrrE_HExxH"/>
</dbReference>
<dbReference type="InterPro" id="IPR026281">
    <property type="entry name" value="HTH_RamB"/>
</dbReference>
<evidence type="ECO:0000256" key="2">
    <source>
        <dbReference type="ARBA" id="ARBA00023015"/>
    </source>
</evidence>
<dbReference type="Proteomes" id="UP000433652">
    <property type="component" value="Unassembled WGS sequence"/>
</dbReference>
<organism evidence="6 7">
    <name type="scientific">Croceibacterium salegens</name>
    <dbReference type="NCBI Taxonomy" id="1737568"/>
    <lineage>
        <taxon>Bacteria</taxon>
        <taxon>Pseudomonadati</taxon>
        <taxon>Pseudomonadota</taxon>
        <taxon>Alphaproteobacteria</taxon>
        <taxon>Sphingomonadales</taxon>
        <taxon>Erythrobacteraceae</taxon>
        <taxon>Croceibacterium</taxon>
    </lineage>
</organism>
<comment type="similarity">
    <text evidence="1">Belongs to the short-chain fatty acyl-CoA assimilation regulator (ScfR) family.</text>
</comment>
<dbReference type="InterPro" id="IPR018653">
    <property type="entry name" value="ScfR_C"/>
</dbReference>
<evidence type="ECO:0000313" key="6">
    <source>
        <dbReference type="EMBL" id="MXO61333.1"/>
    </source>
</evidence>
<keyword evidence="7" id="KW-1185">Reference proteome</keyword>
<dbReference type="Pfam" id="PF06114">
    <property type="entry name" value="Peptidase_M78"/>
    <property type="match status" value="1"/>
</dbReference>
<accession>A0A6I4SZN6</accession>
<name>A0A6I4SZN6_9SPHN</name>
<dbReference type="Gene3D" id="1.10.260.40">
    <property type="entry name" value="lambda repressor-like DNA-binding domains"/>
    <property type="match status" value="1"/>
</dbReference>
<sequence>MARKTIYMGPRLKRMRRELGLTQANMASDLEISPSYIALMERNQRPVTAELLLKLAATYRIDIADLADSDNEDVARRLEAVLRDPIFADIDLPALDVADVATSFPGFAEALLRVHAAYSDEHLALAQRRSAETGAPAVSGPTNPVVEARAFLAARRNCFPALDDSAADLAGDLTDLDKLCGYLTSKHGLKIEFVETKVILGSSRWHDYHRRRVFIDESLDYSGRRFQAAVQLAMLEQEAVIAALLDEGHFETEDGRELVKQALQSYWAAALLMPYDLFAKSAEQLRYDIGALAASFMVSFEQAAHRLTTLQKQGTDCVPFFFLRVDRAGNVSKRLDGAGFPFAGLGSTCPLWNIHRVFDTPGKIDAQLIELPDARRYVSIARTVRAGGKGYGAPSITRAIALTCSEKHLGRLIYADKLQDLEPVGIGEACRLCHRPKCVARSAPPIGREISSNRFRETGIPFSFSGD</sequence>
<evidence type="ECO:0000256" key="1">
    <source>
        <dbReference type="ARBA" id="ARBA00007227"/>
    </source>
</evidence>